<keyword evidence="1" id="KW-0472">Membrane</keyword>
<protein>
    <submittedName>
        <fullName evidence="2">Transmembrane protein 164</fullName>
    </submittedName>
</protein>
<feature type="transmembrane region" description="Helical" evidence="1">
    <location>
        <begin position="69"/>
        <end position="88"/>
    </location>
</feature>
<feature type="transmembrane region" description="Helical" evidence="1">
    <location>
        <begin position="32"/>
        <end position="49"/>
    </location>
</feature>
<evidence type="ECO:0000256" key="1">
    <source>
        <dbReference type="SAM" id="Phobius"/>
    </source>
</evidence>
<proteinExistence type="predicted"/>
<name>A0ABN7ABD1_9HEMI</name>
<keyword evidence="3" id="KW-1185">Reference proteome</keyword>
<dbReference type="Proteomes" id="UP001307889">
    <property type="component" value="Chromosome 1"/>
</dbReference>
<dbReference type="EMBL" id="AP028909">
    <property type="protein sequence ID" value="BES89620.1"/>
    <property type="molecule type" value="Genomic_DNA"/>
</dbReference>
<evidence type="ECO:0000313" key="3">
    <source>
        <dbReference type="Proteomes" id="UP001307889"/>
    </source>
</evidence>
<dbReference type="PANTHER" id="PTHR20948:SF2">
    <property type="entry name" value="TRANSMEMBRANE PROTEIN 164"/>
    <property type="match status" value="1"/>
</dbReference>
<organism evidence="2 3">
    <name type="scientific">Nesidiocoris tenuis</name>
    <dbReference type="NCBI Taxonomy" id="355587"/>
    <lineage>
        <taxon>Eukaryota</taxon>
        <taxon>Metazoa</taxon>
        <taxon>Ecdysozoa</taxon>
        <taxon>Arthropoda</taxon>
        <taxon>Hexapoda</taxon>
        <taxon>Insecta</taxon>
        <taxon>Pterygota</taxon>
        <taxon>Neoptera</taxon>
        <taxon>Paraneoptera</taxon>
        <taxon>Hemiptera</taxon>
        <taxon>Heteroptera</taxon>
        <taxon>Panheteroptera</taxon>
        <taxon>Cimicomorpha</taxon>
        <taxon>Miridae</taxon>
        <taxon>Dicyphina</taxon>
        <taxon>Nesidiocoris</taxon>
    </lineage>
</organism>
<reference evidence="2 3" key="1">
    <citation type="submission" date="2023-09" db="EMBL/GenBank/DDBJ databases">
        <title>Nesidiocoris tenuis whole genome shotgun sequence.</title>
        <authorList>
            <person name="Shibata T."/>
            <person name="Shimoda M."/>
            <person name="Kobayashi T."/>
            <person name="Uehara T."/>
        </authorList>
    </citation>
    <scope>NUCLEOTIDE SEQUENCE [LARGE SCALE GENOMIC DNA]</scope>
    <source>
        <strain evidence="2 3">Japan</strain>
    </source>
</reference>
<evidence type="ECO:0000313" key="2">
    <source>
        <dbReference type="EMBL" id="BES89620.1"/>
    </source>
</evidence>
<dbReference type="PANTHER" id="PTHR20948">
    <property type="entry name" value="TRANSMEMBRANE PROTEIN 164"/>
    <property type="match status" value="1"/>
</dbReference>
<keyword evidence="1" id="KW-1133">Transmembrane helix</keyword>
<sequence>MLEWAYQGVNISVPRNGGTECAEFLTMKVRTLETLIVLMVFGPLFLWSVKRLSPLPHSALWKEDHPEPVFKRVLLVAMCLIWGVEIGFKFSSRTVIFLLNPCHITTAMQVSTLSL</sequence>
<dbReference type="InterPro" id="IPR026508">
    <property type="entry name" value="TMEM164"/>
</dbReference>
<gene>
    <name evidence="2" type="ORF">NTJ_02427</name>
</gene>
<accession>A0ABN7ABD1</accession>
<keyword evidence="1 2" id="KW-0812">Transmembrane</keyword>